<keyword evidence="9 13" id="KW-1133">Transmembrane helix</keyword>
<feature type="non-terminal residue" evidence="15">
    <location>
        <position position="528"/>
    </location>
</feature>
<comment type="cofactor">
    <cofactor evidence="13">
        <name>Mn(2+)</name>
        <dbReference type="ChEBI" id="CHEBI:29035"/>
    </cofactor>
    <text evidence="13">The cofactor is mostly bound to the substrate.</text>
</comment>
<dbReference type="GO" id="GO:0000139">
    <property type="term" value="C:Golgi membrane"/>
    <property type="evidence" value="ECO:0007669"/>
    <property type="project" value="UniProtKB-SubCell"/>
</dbReference>
<dbReference type="EC" id="2.4.1.101" evidence="13"/>
<dbReference type="InterPro" id="IPR004139">
    <property type="entry name" value="Glyco_trans_13"/>
</dbReference>
<evidence type="ECO:0000256" key="9">
    <source>
        <dbReference type="ARBA" id="ARBA00022989"/>
    </source>
</evidence>
<evidence type="ECO:0000256" key="3">
    <source>
        <dbReference type="ARBA" id="ARBA00006492"/>
    </source>
</evidence>
<feature type="region of interest" description="Disordered" evidence="14">
    <location>
        <begin position="210"/>
        <end position="236"/>
    </location>
</feature>
<evidence type="ECO:0000256" key="7">
    <source>
        <dbReference type="ARBA" id="ARBA00022723"/>
    </source>
</evidence>
<comment type="caution">
    <text evidence="15">The sequence shown here is derived from an EMBL/GenBank/DDBJ whole genome shotgun (WGS) entry which is preliminary data.</text>
</comment>
<comment type="subcellular location">
    <subcellularLocation>
        <location evidence="1 13">Golgi apparatus membrane</location>
        <topology evidence="1 13">Single-pass type II membrane protein</topology>
    </subcellularLocation>
</comment>
<comment type="pathway">
    <text evidence="2 13">Protein modification; protein glycosylation.</text>
</comment>
<dbReference type="Gene3D" id="3.90.550.10">
    <property type="entry name" value="Spore Coat Polysaccharide Biosynthesis Protein SpsA, Chain A"/>
    <property type="match status" value="1"/>
</dbReference>
<dbReference type="GO" id="GO:0016266">
    <property type="term" value="P:protein O-linked glycosylation via N-acetyl-galactosamine"/>
    <property type="evidence" value="ECO:0007669"/>
    <property type="project" value="TreeGrafter"/>
</dbReference>
<evidence type="ECO:0000256" key="13">
    <source>
        <dbReference type="RuleBase" id="RU368119"/>
    </source>
</evidence>
<dbReference type="Proteomes" id="UP000747542">
    <property type="component" value="Unassembled WGS sequence"/>
</dbReference>
<comment type="catalytic activity">
    <reaction evidence="13">
        <text>N(4)-(alpha-D-Man-(1-&gt;3)-[alpha-D-Man-(1-&gt;3)-[alpha-D-Man-(1-&gt;6)]-alpha-D-Man-(1-&gt;6)]-beta-D-Man-(1-&gt;4)-beta-D-GlcNAc-(1-&gt;4)-beta-D-GlcNAc)-L-asparaginyl-[protein] (N-glucan mannose isomer 5A1,2) + UDP-N-acetyl-alpha-D-glucosamine = N(4)-{beta-D-GlcNAc-(1-&gt;2)-alpha-D-Man-(1-&gt;3)-[alpha-D-Man-(1-&gt;3)-[alpha-D-Man-(1-&gt;6)]-alpha-D-Man-(1-&gt;6)]-beta-D-Man-(1-&gt;4)-beta-D-GlcNAc-(1-&gt;4)-beta-D-GlcNAc}-L-asparaginyl-[protein] + UDP + H(+)</text>
        <dbReference type="Rhea" id="RHEA:11456"/>
        <dbReference type="Rhea" id="RHEA-COMP:14367"/>
        <dbReference type="Rhea" id="RHEA-COMP:14368"/>
        <dbReference type="ChEBI" id="CHEBI:15378"/>
        <dbReference type="ChEBI" id="CHEBI:57705"/>
        <dbReference type="ChEBI" id="CHEBI:58223"/>
        <dbReference type="ChEBI" id="CHEBI:59087"/>
        <dbReference type="ChEBI" id="CHEBI:60625"/>
        <dbReference type="EC" id="2.4.1.101"/>
    </reaction>
</comment>
<dbReference type="PANTHER" id="PTHR46396:SF2">
    <property type="entry name" value="ILEI_PANDER DOMAIN-CONTAINING PROTEIN"/>
    <property type="match status" value="1"/>
</dbReference>
<protein>
    <recommendedName>
        <fullName evidence="13">Alpha-1,3-mannosyl-glycoprotein 2-beta-N-acetylglucosaminyltransferase</fullName>
        <shortName evidence="13">GNT-I</shortName>
        <shortName evidence="13">GlcNAc-T I</shortName>
        <ecNumber evidence="13">2.4.1.101</ecNumber>
    </recommendedName>
    <alternativeName>
        <fullName evidence="13">N-glycosyl-oligosaccharide-glycoprotein N-acetylglucosaminyltransferase I</fullName>
    </alternativeName>
</protein>
<feature type="transmembrane region" description="Helical" evidence="13">
    <location>
        <begin position="21"/>
        <end position="39"/>
    </location>
</feature>
<keyword evidence="5" id="KW-0808">Transferase</keyword>
<dbReference type="GO" id="GO:0030145">
    <property type="term" value="F:manganese ion binding"/>
    <property type="evidence" value="ECO:0007669"/>
    <property type="project" value="UniProtKB-UniRule"/>
</dbReference>
<keyword evidence="4 13" id="KW-0328">Glycosyltransferase</keyword>
<comment type="function">
    <text evidence="13">Initiates complex N-linked carbohydrate formation. Essential for the conversion of high-mannose to hybrid and complex N-glycans.</text>
</comment>
<evidence type="ECO:0000313" key="15">
    <source>
        <dbReference type="EMBL" id="KAG7163836.1"/>
    </source>
</evidence>
<dbReference type="UniPathway" id="UPA00378"/>
<keyword evidence="10 13" id="KW-0333">Golgi apparatus</keyword>
<keyword evidence="11 13" id="KW-0472">Membrane</keyword>
<evidence type="ECO:0000256" key="2">
    <source>
        <dbReference type="ARBA" id="ARBA00004922"/>
    </source>
</evidence>
<keyword evidence="7 13" id="KW-0479">Metal-binding</keyword>
<organism evidence="15 16">
    <name type="scientific">Homarus americanus</name>
    <name type="common">American lobster</name>
    <dbReference type="NCBI Taxonomy" id="6706"/>
    <lineage>
        <taxon>Eukaryota</taxon>
        <taxon>Metazoa</taxon>
        <taxon>Ecdysozoa</taxon>
        <taxon>Arthropoda</taxon>
        <taxon>Crustacea</taxon>
        <taxon>Multicrustacea</taxon>
        <taxon>Malacostraca</taxon>
        <taxon>Eumalacostraca</taxon>
        <taxon>Eucarida</taxon>
        <taxon>Decapoda</taxon>
        <taxon>Pleocyemata</taxon>
        <taxon>Astacidea</taxon>
        <taxon>Nephropoidea</taxon>
        <taxon>Nephropidae</taxon>
        <taxon>Homarus</taxon>
    </lineage>
</organism>
<keyword evidence="6 13" id="KW-0812">Transmembrane</keyword>
<dbReference type="InterPro" id="IPR052463">
    <property type="entry name" value="O-linked_mannose_GnT"/>
</dbReference>
<dbReference type="EMBL" id="JAHLQT010026149">
    <property type="protein sequence ID" value="KAG7163836.1"/>
    <property type="molecule type" value="Genomic_DNA"/>
</dbReference>
<dbReference type="AlphaFoldDB" id="A0A8J5MU89"/>
<dbReference type="InterPro" id="IPR029044">
    <property type="entry name" value="Nucleotide-diphossugar_trans"/>
</dbReference>
<sequence>MTSYQRRESLNKQSRSWRPPYLILVLVVMVVCVVGLLTLRPSIKADDTYSLEEDTEPILKPHSPTGQAHNYQFRAPLPMWGQGDHNELQFGPLSGIPILMLVASEDLSIIQRSSGNKRFLSKFIHGLSVVDNLKNIIDAFSGTNVCVKDAISPVINTLNTGSNMTDTGTRRPTVKELERERGAIFASHPYNPMHRKAVINSREEEWKVNAEESVGEDLSRQKGNTSKQEKRSHCQKSKNLKEALKFVKASFPELQFLMLLETGYALSPDFVSYYKQTVEAMKEDPSIYCISAHNPLASAFTSGNVSRVYRFDHFVGKATLIPSKVVSEILKDFVIYQDKNSLEQKSALESLEVWLSWWSRRRRRGCVVPDVPRICRLYEPSTSDTSTEMKAMHEDKHDPLCSQESHVILVNSSRLLHYKYCQDIFSAITAAEPLGGNTIDCNDPQFFPEKMNASIYAVYIKMEHYADDLTFHHIMKCFGLTLASPVGYFEGIFQFTFRRRTMLVMSIPYSRFAWVYLFFFFINIQYST</sequence>
<keyword evidence="12 13" id="KW-0464">Manganese</keyword>
<dbReference type="GO" id="GO:0047223">
    <property type="term" value="F:beta-1,3-galactosyl-O-glycosyl-glycoprotein beta-1,3-N-acetylglucosaminyltransferase activity"/>
    <property type="evidence" value="ECO:0007669"/>
    <property type="project" value="TreeGrafter"/>
</dbReference>
<evidence type="ECO:0000256" key="11">
    <source>
        <dbReference type="ARBA" id="ARBA00023136"/>
    </source>
</evidence>
<comment type="caution">
    <text evidence="13">Lacks conserved residue(s) required for the propagation of feature annotation.</text>
</comment>
<evidence type="ECO:0000256" key="10">
    <source>
        <dbReference type="ARBA" id="ARBA00023034"/>
    </source>
</evidence>
<comment type="similarity">
    <text evidence="3 13">Belongs to the glycosyltransferase 13 family.</text>
</comment>
<evidence type="ECO:0000256" key="4">
    <source>
        <dbReference type="ARBA" id="ARBA00022676"/>
    </source>
</evidence>
<evidence type="ECO:0000256" key="12">
    <source>
        <dbReference type="ARBA" id="ARBA00023211"/>
    </source>
</evidence>
<dbReference type="SUPFAM" id="SSF53448">
    <property type="entry name" value="Nucleotide-diphospho-sugar transferases"/>
    <property type="match status" value="1"/>
</dbReference>
<dbReference type="GO" id="GO:0003827">
    <property type="term" value="F:alpha-1,3-mannosylglycoprotein 2-beta-N-acetylglucosaminyltransferase activity"/>
    <property type="evidence" value="ECO:0007669"/>
    <property type="project" value="UniProtKB-UniRule"/>
</dbReference>
<keyword evidence="8 13" id="KW-0735">Signal-anchor</keyword>
<name>A0A8J5MU89_HOMAM</name>
<evidence type="ECO:0000256" key="5">
    <source>
        <dbReference type="ARBA" id="ARBA00022679"/>
    </source>
</evidence>
<feature type="transmembrane region" description="Helical" evidence="13">
    <location>
        <begin position="509"/>
        <end position="526"/>
    </location>
</feature>
<evidence type="ECO:0000256" key="6">
    <source>
        <dbReference type="ARBA" id="ARBA00022692"/>
    </source>
</evidence>
<evidence type="ECO:0000256" key="1">
    <source>
        <dbReference type="ARBA" id="ARBA00004323"/>
    </source>
</evidence>
<accession>A0A8J5MU89</accession>
<gene>
    <name evidence="15" type="ORF">Hamer_G019105</name>
</gene>
<keyword evidence="16" id="KW-1185">Reference proteome</keyword>
<dbReference type="PANTHER" id="PTHR46396">
    <property type="entry name" value="PROTEIN O-LINKED-MANNOSE BETA-1,2-N-ACETYLGLUCOSAMINYLTRANSFERASE 1"/>
    <property type="match status" value="1"/>
</dbReference>
<evidence type="ECO:0000256" key="8">
    <source>
        <dbReference type="ARBA" id="ARBA00022968"/>
    </source>
</evidence>
<evidence type="ECO:0000256" key="14">
    <source>
        <dbReference type="SAM" id="MobiDB-lite"/>
    </source>
</evidence>
<reference evidence="15" key="1">
    <citation type="journal article" date="2021" name="Sci. Adv.">
        <title>The American lobster genome reveals insights on longevity, neural, and immune adaptations.</title>
        <authorList>
            <person name="Polinski J.M."/>
            <person name="Zimin A.V."/>
            <person name="Clark K.F."/>
            <person name="Kohn A.B."/>
            <person name="Sadowski N."/>
            <person name="Timp W."/>
            <person name="Ptitsyn A."/>
            <person name="Khanna P."/>
            <person name="Romanova D.Y."/>
            <person name="Williams P."/>
            <person name="Greenwood S.J."/>
            <person name="Moroz L.L."/>
            <person name="Walt D.R."/>
            <person name="Bodnar A.G."/>
        </authorList>
    </citation>
    <scope>NUCLEOTIDE SEQUENCE</scope>
    <source>
        <strain evidence="15">GMGI-L3</strain>
    </source>
</reference>
<evidence type="ECO:0000313" key="16">
    <source>
        <dbReference type="Proteomes" id="UP000747542"/>
    </source>
</evidence>
<dbReference type="Pfam" id="PF03071">
    <property type="entry name" value="GNT-I"/>
    <property type="match status" value="1"/>
</dbReference>
<proteinExistence type="inferred from homology"/>